<feature type="chain" id="PRO_5039185575" evidence="2">
    <location>
        <begin position="25"/>
        <end position="2021"/>
    </location>
</feature>
<evidence type="ECO:0000256" key="2">
    <source>
        <dbReference type="SAM" id="SignalP"/>
    </source>
</evidence>
<dbReference type="Pfam" id="PF18998">
    <property type="entry name" value="Flg_new_2"/>
    <property type="match status" value="1"/>
</dbReference>
<evidence type="ECO:0000259" key="3">
    <source>
        <dbReference type="Pfam" id="PF18998"/>
    </source>
</evidence>
<feature type="domain" description="Bacterial repeat" evidence="3">
    <location>
        <begin position="1737"/>
        <end position="1792"/>
    </location>
</feature>
<name>A0A174ZT06_9FIRM</name>
<dbReference type="InterPro" id="IPR013378">
    <property type="entry name" value="InlB-like_B-rpt"/>
</dbReference>
<dbReference type="OrthoDB" id="1864238at2"/>
<dbReference type="Gene3D" id="2.60.40.4270">
    <property type="entry name" value="Listeria-Bacteroides repeat domain"/>
    <property type="match status" value="2"/>
</dbReference>
<evidence type="ECO:0000313" key="4">
    <source>
        <dbReference type="EMBL" id="CUQ90374.1"/>
    </source>
</evidence>
<dbReference type="Proteomes" id="UP000095662">
    <property type="component" value="Unassembled WGS sequence"/>
</dbReference>
<protein>
    <submittedName>
        <fullName evidence="4">Listeria-Bacteroides repeat domain (List_Bact_rpt)</fullName>
    </submittedName>
</protein>
<organism evidence="4 5">
    <name type="scientific">[Eubacterium] siraeum</name>
    <dbReference type="NCBI Taxonomy" id="39492"/>
    <lineage>
        <taxon>Bacteria</taxon>
        <taxon>Bacillati</taxon>
        <taxon>Bacillota</taxon>
        <taxon>Clostridia</taxon>
        <taxon>Eubacteriales</taxon>
        <taxon>Oscillospiraceae</taxon>
        <taxon>Oscillospiraceae incertae sedis</taxon>
    </lineage>
</organism>
<dbReference type="InterPro" id="IPR042229">
    <property type="entry name" value="Listeria/Bacterioides_rpt_sf"/>
</dbReference>
<evidence type="ECO:0000256" key="1">
    <source>
        <dbReference type="ARBA" id="ARBA00004196"/>
    </source>
</evidence>
<feature type="signal peptide" evidence="2">
    <location>
        <begin position="1"/>
        <end position="24"/>
    </location>
</feature>
<comment type="subcellular location">
    <subcellularLocation>
        <location evidence="1">Cell envelope</location>
    </subcellularLocation>
</comment>
<evidence type="ECO:0000313" key="5">
    <source>
        <dbReference type="Proteomes" id="UP000095662"/>
    </source>
</evidence>
<dbReference type="EMBL" id="CZBY01000019">
    <property type="protein sequence ID" value="CUQ90374.1"/>
    <property type="molecule type" value="Genomic_DNA"/>
</dbReference>
<gene>
    <name evidence="4" type="ORF">ERS852540_02110</name>
</gene>
<dbReference type="Pfam" id="PF09479">
    <property type="entry name" value="Flg_new"/>
    <property type="match status" value="3"/>
</dbReference>
<proteinExistence type="predicted"/>
<accession>A0A174ZT06</accession>
<dbReference type="InterPro" id="IPR044060">
    <property type="entry name" value="Bacterial_rp_domain"/>
</dbReference>
<dbReference type="STRING" id="39492.ERS852540_02110"/>
<dbReference type="GO" id="GO:0030313">
    <property type="term" value="C:cell envelope"/>
    <property type="evidence" value="ECO:0007669"/>
    <property type="project" value="UniProtKB-SubCell"/>
</dbReference>
<sequence>MFKKMKTRKRLAALITLITLFAFSSVMTVMTAAQEASLVSATLTTDKESYDEGENVNIALTVKNGNIYGIDKVKSEIGLPDGLTLKKGELTDGEYALAAGQSRSNEITAYIEKISKPGDTTDPVNPGNPETDGSLCPLWLTLSILSGGTLAVLSIKKKCGKRIFSLFLCAVISLTALPTDVFADEVIMPSASGSVTASKEITVNGAEKTITAEVTYNENKPSGEDEVTVTFDAGDGTPVAPITVKKGETISRLPESFGAGKAFMGWFTDTALTNELFTNTPINEDMTVYASFVESADDFQSGVRTTYYVEDCAEYQPITLICDEEITANNVWEYITLFAYTGDTPENFVVTSNEKDEYTLVPETAYTAGCMYRMTAGEGVTFKGLDDTVNEYTFKIYKEQTNIIEVRDNIKYLDKAKLFATDKTDEYMVQADYFEENSLAVGDVLCIDNGTKNFTEDCLFVKITDTIKDRNIYYIQTADCEAEDVYDNVDVYFVEPAKNKFLEEQIDTEAIAEEVKNSEGVQQLNLVLAALLAEDETVNEIMEGEPLVSDTVTAAAYAASDDDRLKDFSDYSRPKEDTLKSIAASLAIGLSVSVKVGEAENDNFTTVNPDYWSVITFELNYKTTIKKKLKVDATFTVSEYLNVSFQGYNSFEFKWFELPELEFNYAANIYTQTDIELKVLVCSVGANSYRNITSEVAKMLGSDEKNDTAGLVKDVKDMLNKKGGEIEICRIPFFTAFKPLSLFQLNFELSLVVKMNFAGGIGSKFSILDATQVGTHGNSKDKEFSMYKNKLLEGDRYSFDLTVFGYVGVKMGVSGQLTVSFTGLRRLGEVGVEVQVGAYLDIYGLAKYHVVKPDHRYSTVYRTLTGGFYLEAGIYLEVNLVAESKVFRLRLEAPLIPEIKWPLFSMGDKNLVICLNDITTPILFSSNGTYWGEVNIDNLPAVSAQTLDITTGVINYNASVPWSKLSMNVSGEGFRMLYDRRGTFIRYEQPYTMSGFYKNSTAEGVGQIHYTGTSLQFTKTADPEMSLTKSVKVIWYDESRVKEEDVGKIFTVNFYREVDGVKTLVETRKVPAGSLAGSYNTNNAPDSWKYIDCEWKDQDPYFITVDHDNYEIVYTATRAQALTEIEYYDTVNKEWVVELWAVNAGDVLKVPDNSSDEYMKLSSWHATYGVPFGFEKMYKYAGDKLRAIDSGCRKDYYTSGQPTDKPLYKVTGNTQRAASENFYFNHHSDYQKVALHFSANYDRALMNVTYNYYDYNGNKKSTTVKTPYGTRPEFFLSSWPYGKKFIGYSPDGGKTVYDADTVYSENLPYVYEDVTYDAVYEAGIFDVEIQYYDDTAREFKTYKTLKIEGGSKVPQSVFDEAWSKSNWQEGTTIQFFDWCDVYLSEEYGDAYLNEFIPDKTLIYKSIILRPRFKRNVTIKLDAGDGRLIFEESKEFKSYSQDKYEVEISRWATKDADKYNDYQPTGWKDSTTGEIYALGQTVKLDYSTTLTAIYQATPKTYTVNVSTPYGALLNGEKTDKFSGGYDDYLAFVEKYNNYTPADVEGEGYTLVFKGSSSKASEDGLTLDIVFGNWQKNVHKHTLILYANGGKLTGSDERTADYGTQIKLSDMAEASKTDDLRDYIFGGWKDEDGNIYGADDIITLTKDTTLTAVWKNGAYKEYTITFVLEDNTIKRVTYHYGDALPTFGAPEEADGYIFGGWSWFGTEGALSGQPDTMPASTLTAIGTTTKCYISYEFDGAVYGTKEVGKIGDTITLIAKPEKDYYDVTEWTADGITVTDGKFVMPARNVIFKATSSPKFYNVNMTVDGSISSDSPMKAQYMSTVTLPEPPKKSGYTYYWQSDDVAIYEESGEYKFTMPHNDVSVECVYTTATYNVYYMIDGEATPYMTITDVPAGKEMFAYIDPPRKEGYLFNETWICTDVSLVNKEGRYTMPDRDVYFCGRFAKNDDTMVMLGVEVYVDGNPETHYTLYTNRGETVTLPDIFMDGYTKSYESDKLTITNGNVTIPTGDDVFEVSLRINFTKS</sequence>
<reference evidence="4 5" key="1">
    <citation type="submission" date="2015-09" db="EMBL/GenBank/DDBJ databases">
        <authorList>
            <consortium name="Pathogen Informatics"/>
        </authorList>
    </citation>
    <scope>NUCLEOTIDE SEQUENCE [LARGE SCALE GENOMIC DNA]</scope>
    <source>
        <strain evidence="4 5">2789STDY5834928</strain>
    </source>
</reference>
<keyword evidence="2" id="KW-0732">Signal</keyword>